<dbReference type="Pfam" id="PF00214">
    <property type="entry name" value="Calc_CGRP_IAPP"/>
    <property type="match status" value="1"/>
</dbReference>
<proteinExistence type="inferred from homology"/>
<sequence length="134" mass="14747">MIHYLTAIMIMMKLWTLLLASALIICQMYVSQAAPSRTSKELMSDGVILSNDDAQKLLRAIKEFLQITSDDQEYQSPDGNSNATAQKRGCNTSTCVTHRLADFLSRTGGLGHNNFVPTNVGAKAFGRRKRLGPV</sequence>
<evidence type="ECO:0000256" key="2">
    <source>
        <dbReference type="ARBA" id="ARBA00004613"/>
    </source>
</evidence>
<dbReference type="InterPro" id="IPR001693">
    <property type="entry name" value="Calcitonin_peptide-like"/>
</dbReference>
<comment type="caution">
    <text evidence="11">The sequence shown here is derived from an EMBL/GenBank/DDBJ whole genome shotgun (WGS) entry which is preliminary data.</text>
</comment>
<evidence type="ECO:0000256" key="3">
    <source>
        <dbReference type="ARBA" id="ARBA00009222"/>
    </source>
</evidence>
<keyword evidence="7 8" id="KW-1015">Disulfide bond</keyword>
<feature type="domain" description="Calcitonin peptide-like" evidence="10">
    <location>
        <begin position="87"/>
        <end position="129"/>
    </location>
</feature>
<reference evidence="11 12" key="1">
    <citation type="journal article" date="2023" name="Mol. Biol. Evol.">
        <title>Genomics of Secondarily Temperate Adaptation in the Only Non-Antarctic Icefish.</title>
        <authorList>
            <person name="Rivera-Colon A.G."/>
            <person name="Rayamajhi N."/>
            <person name="Minhas B.F."/>
            <person name="Madrigal G."/>
            <person name="Bilyk K.T."/>
            <person name="Yoon V."/>
            <person name="Hune M."/>
            <person name="Gregory S."/>
            <person name="Cheng C.H.C."/>
            <person name="Catchen J.M."/>
        </authorList>
    </citation>
    <scope>NUCLEOTIDE SEQUENCE [LARGE SCALE GENOMIC DNA]</scope>
    <source>
        <strain evidence="11">JC2023a</strain>
    </source>
</reference>
<dbReference type="InterPro" id="IPR015476">
    <property type="entry name" value="Calcitonin_gene-rel_peptide"/>
</dbReference>
<dbReference type="GO" id="GO:0051480">
    <property type="term" value="P:regulation of cytosolic calcium ion concentration"/>
    <property type="evidence" value="ECO:0007669"/>
    <property type="project" value="TreeGrafter"/>
</dbReference>
<feature type="disulfide bond" evidence="8">
    <location>
        <begin position="90"/>
        <end position="95"/>
    </location>
</feature>
<dbReference type="GO" id="GO:0031716">
    <property type="term" value="F:calcitonin receptor binding"/>
    <property type="evidence" value="ECO:0007669"/>
    <property type="project" value="TreeGrafter"/>
</dbReference>
<evidence type="ECO:0000313" key="12">
    <source>
        <dbReference type="Proteomes" id="UP001335648"/>
    </source>
</evidence>
<dbReference type="GO" id="GO:0005615">
    <property type="term" value="C:extracellular space"/>
    <property type="evidence" value="ECO:0007669"/>
    <property type="project" value="TreeGrafter"/>
</dbReference>
<keyword evidence="5" id="KW-0165">Cleavage on pair of basic residues</keyword>
<dbReference type="InterPro" id="IPR021116">
    <property type="entry name" value="Calcitonin/adrenomedullin"/>
</dbReference>
<keyword evidence="6 9" id="KW-0732">Signal</keyword>
<dbReference type="SMART" id="SM00113">
    <property type="entry name" value="CALCITONIN"/>
    <property type="match status" value="1"/>
</dbReference>
<dbReference type="PROSITE" id="PS00258">
    <property type="entry name" value="CALCITONIN"/>
    <property type="match status" value="1"/>
</dbReference>
<dbReference type="InterPro" id="IPR018360">
    <property type="entry name" value="Calcitonin_CS"/>
</dbReference>
<dbReference type="AlphaFoldDB" id="A0AAN8DCQ2"/>
<evidence type="ECO:0000256" key="9">
    <source>
        <dbReference type="SAM" id="SignalP"/>
    </source>
</evidence>
<dbReference type="PANTHER" id="PTHR10505">
    <property type="entry name" value="CALCITONIN-RELATED"/>
    <property type="match status" value="1"/>
</dbReference>
<dbReference type="PRINTS" id="PR00817">
    <property type="entry name" value="CALCITONINB"/>
</dbReference>
<evidence type="ECO:0000313" key="11">
    <source>
        <dbReference type="EMBL" id="KAK5915388.1"/>
    </source>
</evidence>
<feature type="chain" id="PRO_5042999574" description="Calcitonin peptide-like domain-containing protein" evidence="9">
    <location>
        <begin position="34"/>
        <end position="134"/>
    </location>
</feature>
<evidence type="ECO:0000256" key="1">
    <source>
        <dbReference type="ARBA" id="ARBA00003306"/>
    </source>
</evidence>
<name>A0AAN8DCQ2_9TELE</name>
<feature type="signal peptide" evidence="9">
    <location>
        <begin position="1"/>
        <end position="33"/>
    </location>
</feature>
<dbReference type="PANTHER" id="PTHR10505:SF16">
    <property type="entry name" value="CALCITONIN"/>
    <property type="match status" value="1"/>
</dbReference>
<comment type="subcellular location">
    <subcellularLocation>
        <location evidence="2">Secreted</location>
    </subcellularLocation>
</comment>
<evidence type="ECO:0000256" key="5">
    <source>
        <dbReference type="ARBA" id="ARBA00022685"/>
    </source>
</evidence>
<evidence type="ECO:0000256" key="6">
    <source>
        <dbReference type="ARBA" id="ARBA00022729"/>
    </source>
</evidence>
<keyword evidence="4" id="KW-0964">Secreted</keyword>
<gene>
    <name evidence="11" type="ORF">CesoFtcFv8_000981</name>
</gene>
<dbReference type="InterPro" id="IPR021117">
    <property type="entry name" value="Calcitonin-like"/>
</dbReference>
<accession>A0AAN8DCQ2</accession>
<dbReference type="Proteomes" id="UP001335648">
    <property type="component" value="Unassembled WGS sequence"/>
</dbReference>
<comment type="similarity">
    <text evidence="3">Belongs to the calcitonin family.</text>
</comment>
<dbReference type="GO" id="GO:0007189">
    <property type="term" value="P:adenylate cyclase-activating G protein-coupled receptor signaling pathway"/>
    <property type="evidence" value="ECO:0007669"/>
    <property type="project" value="TreeGrafter"/>
</dbReference>
<dbReference type="Gene3D" id="6.10.250.2190">
    <property type="match status" value="1"/>
</dbReference>
<keyword evidence="12" id="KW-1185">Reference proteome</keyword>
<comment type="function">
    <text evidence="1">Causes a rapid but short-lived drop in the level of calcium and phosphate in blood by promoting the incorporation of those ions in the bones.</text>
</comment>
<evidence type="ECO:0000256" key="4">
    <source>
        <dbReference type="ARBA" id="ARBA00022525"/>
    </source>
</evidence>
<dbReference type="GO" id="GO:0005179">
    <property type="term" value="F:hormone activity"/>
    <property type="evidence" value="ECO:0007669"/>
    <property type="project" value="InterPro"/>
</dbReference>
<protein>
    <recommendedName>
        <fullName evidence="10">Calcitonin peptide-like domain-containing protein</fullName>
    </recommendedName>
</protein>
<evidence type="ECO:0000256" key="7">
    <source>
        <dbReference type="ARBA" id="ARBA00023157"/>
    </source>
</evidence>
<dbReference type="EMBL" id="JAULUE010002046">
    <property type="protein sequence ID" value="KAK5915388.1"/>
    <property type="molecule type" value="Genomic_DNA"/>
</dbReference>
<organism evidence="11 12">
    <name type="scientific">Champsocephalus esox</name>
    <name type="common">pike icefish</name>
    <dbReference type="NCBI Taxonomy" id="159716"/>
    <lineage>
        <taxon>Eukaryota</taxon>
        <taxon>Metazoa</taxon>
        <taxon>Chordata</taxon>
        <taxon>Craniata</taxon>
        <taxon>Vertebrata</taxon>
        <taxon>Euteleostomi</taxon>
        <taxon>Actinopterygii</taxon>
        <taxon>Neopterygii</taxon>
        <taxon>Teleostei</taxon>
        <taxon>Neoteleostei</taxon>
        <taxon>Acanthomorphata</taxon>
        <taxon>Eupercaria</taxon>
        <taxon>Perciformes</taxon>
        <taxon>Notothenioidei</taxon>
        <taxon>Channichthyidae</taxon>
        <taxon>Champsocephalus</taxon>
    </lineage>
</organism>
<evidence type="ECO:0000259" key="10">
    <source>
        <dbReference type="SMART" id="SM00113"/>
    </source>
</evidence>
<evidence type="ECO:0000256" key="8">
    <source>
        <dbReference type="PIRSR" id="PIRSR621116-50"/>
    </source>
</evidence>